<organism evidence="2 3">
    <name type="scientific">Panagrolaimus davidi</name>
    <dbReference type="NCBI Taxonomy" id="227884"/>
    <lineage>
        <taxon>Eukaryota</taxon>
        <taxon>Metazoa</taxon>
        <taxon>Ecdysozoa</taxon>
        <taxon>Nematoda</taxon>
        <taxon>Chromadorea</taxon>
        <taxon>Rhabditida</taxon>
        <taxon>Tylenchina</taxon>
        <taxon>Panagrolaimomorpha</taxon>
        <taxon>Panagrolaimoidea</taxon>
        <taxon>Panagrolaimidae</taxon>
        <taxon>Panagrolaimus</taxon>
    </lineage>
</organism>
<evidence type="ECO:0000256" key="1">
    <source>
        <dbReference type="SAM" id="SignalP"/>
    </source>
</evidence>
<feature type="signal peptide" evidence="1">
    <location>
        <begin position="1"/>
        <end position="17"/>
    </location>
</feature>
<keyword evidence="2" id="KW-1185">Reference proteome</keyword>
<accession>A0A914QE68</accession>
<name>A0A914QE68_9BILA</name>
<dbReference type="AlphaFoldDB" id="A0A914QE68"/>
<dbReference type="WBParaSite" id="PDA_v2.g29973.t1">
    <property type="protein sequence ID" value="PDA_v2.g29973.t1"/>
    <property type="gene ID" value="PDA_v2.g29973"/>
</dbReference>
<evidence type="ECO:0000313" key="2">
    <source>
        <dbReference type="Proteomes" id="UP000887578"/>
    </source>
</evidence>
<dbReference type="Proteomes" id="UP000887578">
    <property type="component" value="Unplaced"/>
</dbReference>
<sequence length="108" mass="12038">MKLFVFVFAIILLYAFAAPIEDSNDEIDSAEIRDVAIKTAKFKKSFAELHESLIEHPQVAEELSKAVQKPGKTMKSLGSEQQKDKKINKKFFGIFESIVSGIGKLFSG</sequence>
<feature type="chain" id="PRO_5037965734" evidence="1">
    <location>
        <begin position="18"/>
        <end position="108"/>
    </location>
</feature>
<keyword evidence="1" id="KW-0732">Signal</keyword>
<protein>
    <submittedName>
        <fullName evidence="3">Uncharacterized protein</fullName>
    </submittedName>
</protein>
<reference evidence="3" key="1">
    <citation type="submission" date="2022-11" db="UniProtKB">
        <authorList>
            <consortium name="WormBaseParasite"/>
        </authorList>
    </citation>
    <scope>IDENTIFICATION</scope>
</reference>
<evidence type="ECO:0000313" key="3">
    <source>
        <dbReference type="WBParaSite" id="PDA_v2.g29973.t1"/>
    </source>
</evidence>
<proteinExistence type="predicted"/>